<keyword evidence="2" id="KW-0812">Transmembrane</keyword>
<keyword evidence="2" id="KW-1133">Transmembrane helix</keyword>
<dbReference type="Proteomes" id="UP000627781">
    <property type="component" value="Unassembled WGS sequence"/>
</dbReference>
<evidence type="ECO:0000313" key="5">
    <source>
        <dbReference type="Proteomes" id="UP000627781"/>
    </source>
</evidence>
<proteinExistence type="predicted"/>
<keyword evidence="5" id="KW-1185">Reference proteome</keyword>
<dbReference type="Gene3D" id="3.40.50.1820">
    <property type="entry name" value="alpha/beta hydrolase"/>
    <property type="match status" value="1"/>
</dbReference>
<organism evidence="4 5">
    <name type="scientific">Clostridium cibarium</name>
    <dbReference type="NCBI Taxonomy" id="2762247"/>
    <lineage>
        <taxon>Bacteria</taxon>
        <taxon>Bacillati</taxon>
        <taxon>Bacillota</taxon>
        <taxon>Clostridia</taxon>
        <taxon>Eubacteriales</taxon>
        <taxon>Clostridiaceae</taxon>
        <taxon>Clostridium</taxon>
    </lineage>
</organism>
<dbReference type="Pfam" id="PF02230">
    <property type="entry name" value="Abhydrolase_2"/>
    <property type="match status" value="1"/>
</dbReference>
<dbReference type="SUPFAM" id="SSF53474">
    <property type="entry name" value="alpha/beta-Hydrolases"/>
    <property type="match status" value="1"/>
</dbReference>
<dbReference type="InterPro" id="IPR050955">
    <property type="entry name" value="Plant_Biomass_Hydrol_Est"/>
</dbReference>
<dbReference type="InterPro" id="IPR029058">
    <property type="entry name" value="AB_hydrolase_fold"/>
</dbReference>
<dbReference type="RefSeq" id="WP_143316691.1">
    <property type="nucleotide sequence ID" value="NZ_JACSRA010000006.1"/>
</dbReference>
<evidence type="ECO:0000256" key="1">
    <source>
        <dbReference type="ARBA" id="ARBA00022729"/>
    </source>
</evidence>
<evidence type="ECO:0000313" key="4">
    <source>
        <dbReference type="EMBL" id="MBD7910833.1"/>
    </source>
</evidence>
<comment type="caution">
    <text evidence="4">The sequence shown here is derived from an EMBL/GenBank/DDBJ whole genome shotgun (WGS) entry which is preliminary data.</text>
</comment>
<keyword evidence="2" id="KW-0472">Membrane</keyword>
<name>A0ABR8PRN4_9CLOT</name>
<feature type="transmembrane region" description="Helical" evidence="2">
    <location>
        <begin position="599"/>
        <end position="617"/>
    </location>
</feature>
<evidence type="ECO:0000259" key="3">
    <source>
        <dbReference type="Pfam" id="PF02230"/>
    </source>
</evidence>
<evidence type="ECO:0000256" key="2">
    <source>
        <dbReference type="SAM" id="Phobius"/>
    </source>
</evidence>
<dbReference type="EMBL" id="JACSRA010000006">
    <property type="protein sequence ID" value="MBD7910833.1"/>
    <property type="molecule type" value="Genomic_DNA"/>
</dbReference>
<sequence length="625" mass="69145">MNKNLKKIFTTLAIIAATTNFVLPSTRIKAATESIITETISVQAITANTYVGDMGVMVDSFEIDVNDMSKTADLQATDFDITGNYDGYPLNSEGKVSQDNYTNDEINLTVEGNKIKLSFKPFKYPGGNVSNFGVVCNKYPELSFTQTNVTKVNTRTVDEFENLTFKGSNGVTIPYRLRTVNTGKPEPLVIWMHGSGEVGIDNFKPITANRGAVAFAESGYATNVIAAQYPYKFSVELTDTELKDMKNFFNAYEELINKLVTEGKVDKNRIYLTGASMGGGLTLRFLLEKPNLFAASVAIASRGTVKDLSELNTISNIPIWLFHAEEDGTNSSTISKDIYNKLQGLGNDKSKLTIYSTEYMNSLKLYGGLLHGSWVPTLNNKEMMSWLFSQSKEAVGGFNNNSTSSQNIVSNITNKDGVNKITINNPDFKSGVRVEIADVQSVKDGKGSFEIVAENNIVRLPFSVIDDKLLVNGAKIVFDFNVEENSDITRNITGLKKIFVFNLSVVNGDSKTPIHGFNEGQAEITIVLTDEEMKELDRNNLSVFYYNESSNKFEALETRVEGDNVIFKTIHFSKFIIADSALDKSMREVMPKTGDLLDINKIVLMMMLSLIGILIAIKNKKLTAK</sequence>
<feature type="domain" description="Phospholipase/carboxylesterase/thioesterase" evidence="3">
    <location>
        <begin position="184"/>
        <end position="356"/>
    </location>
</feature>
<dbReference type="PANTHER" id="PTHR43037:SF1">
    <property type="entry name" value="BLL1128 PROTEIN"/>
    <property type="match status" value="1"/>
</dbReference>
<accession>A0ABR8PRN4</accession>
<protein>
    <submittedName>
        <fullName evidence="4">Prolyl oligopeptidase family serine peptidase</fullName>
    </submittedName>
</protein>
<reference evidence="4 5" key="1">
    <citation type="submission" date="2020-08" db="EMBL/GenBank/DDBJ databases">
        <title>A Genomic Blueprint of the Chicken Gut Microbiome.</title>
        <authorList>
            <person name="Gilroy R."/>
            <person name="Ravi A."/>
            <person name="Getino M."/>
            <person name="Pursley I."/>
            <person name="Horton D.L."/>
            <person name="Alikhan N.-F."/>
            <person name="Baker D."/>
            <person name="Gharbi K."/>
            <person name="Hall N."/>
            <person name="Watson M."/>
            <person name="Adriaenssens E.M."/>
            <person name="Foster-Nyarko E."/>
            <person name="Jarju S."/>
            <person name="Secka A."/>
            <person name="Antonio M."/>
            <person name="Oren A."/>
            <person name="Chaudhuri R."/>
            <person name="La Ragione R.M."/>
            <person name="Hildebrand F."/>
            <person name="Pallen M.J."/>
        </authorList>
    </citation>
    <scope>NUCLEOTIDE SEQUENCE [LARGE SCALE GENOMIC DNA]</scope>
    <source>
        <strain evidence="4 5">Sa3CVN1</strain>
    </source>
</reference>
<keyword evidence="1" id="KW-0732">Signal</keyword>
<dbReference type="InterPro" id="IPR003140">
    <property type="entry name" value="PLipase/COase/thioEstase"/>
</dbReference>
<gene>
    <name evidence="4" type="ORF">H9661_05610</name>
</gene>
<dbReference type="PANTHER" id="PTHR43037">
    <property type="entry name" value="UNNAMED PRODUCT-RELATED"/>
    <property type="match status" value="1"/>
</dbReference>